<dbReference type="PANTHER" id="PTHR11815:SF10">
    <property type="entry name" value="SUCCINATE--COA LIGASE [GDP-FORMING] SUBUNIT BETA, MITOCHONDRIAL"/>
    <property type="match status" value="1"/>
</dbReference>
<dbReference type="Gene3D" id="3.30.1490.20">
    <property type="entry name" value="ATP-grasp fold, A domain"/>
    <property type="match status" value="1"/>
</dbReference>
<dbReference type="SUPFAM" id="SSF56059">
    <property type="entry name" value="Glutathione synthetase ATP-binding domain-like"/>
    <property type="match status" value="1"/>
</dbReference>
<dbReference type="PANTHER" id="PTHR11815">
    <property type="entry name" value="SUCCINYL-COA SYNTHETASE BETA CHAIN"/>
    <property type="match status" value="1"/>
</dbReference>
<dbReference type="GO" id="GO:0006099">
    <property type="term" value="P:tricarboxylic acid cycle"/>
    <property type="evidence" value="ECO:0007669"/>
    <property type="project" value="TreeGrafter"/>
</dbReference>
<evidence type="ECO:0000256" key="2">
    <source>
        <dbReference type="ARBA" id="ARBA00022741"/>
    </source>
</evidence>
<dbReference type="Proteomes" id="UP001222027">
    <property type="component" value="Unassembled WGS sequence"/>
</dbReference>
<dbReference type="InterPro" id="IPR013815">
    <property type="entry name" value="ATP_grasp_subdomain_1"/>
</dbReference>
<comment type="subunit">
    <text evidence="1">Heterooctamer of 4 alpha and 4 beta chains.</text>
</comment>
<dbReference type="GO" id="GO:0042709">
    <property type="term" value="C:succinate-CoA ligase complex"/>
    <property type="evidence" value="ECO:0007669"/>
    <property type="project" value="TreeGrafter"/>
</dbReference>
<accession>A0AAV8RWH8</accession>
<sequence length="148" mass="16572">MWRGSLKNLFAGSPALRNRLTRLLDLFSQKEIVVKSQILAGGRGLGAFRSGFEGGEHIVKTEEVAAAKADLSYIGLDGEIGCMVNGGFAMTMMDRNARLYIFHILTSNDKVKAILETGMTLTWMMQQRKLPCFRKKVQSSEDEHFEIK</sequence>
<dbReference type="GO" id="GO:0005739">
    <property type="term" value="C:mitochondrion"/>
    <property type="evidence" value="ECO:0007669"/>
    <property type="project" value="TreeGrafter"/>
</dbReference>
<name>A0AAV8RWH8_ENSVE</name>
<comment type="caution">
    <text evidence="3">The sequence shown here is derived from an EMBL/GenBank/DDBJ whole genome shotgun (WGS) entry which is preliminary data.</text>
</comment>
<dbReference type="SUPFAM" id="SSF52210">
    <property type="entry name" value="Succinyl-CoA synthetase domains"/>
    <property type="match status" value="1"/>
</dbReference>
<organism evidence="3 4">
    <name type="scientific">Ensete ventricosum</name>
    <name type="common">Abyssinian banana</name>
    <name type="synonym">Musa ensete</name>
    <dbReference type="NCBI Taxonomy" id="4639"/>
    <lineage>
        <taxon>Eukaryota</taxon>
        <taxon>Viridiplantae</taxon>
        <taxon>Streptophyta</taxon>
        <taxon>Embryophyta</taxon>
        <taxon>Tracheophyta</taxon>
        <taxon>Spermatophyta</taxon>
        <taxon>Magnoliopsida</taxon>
        <taxon>Liliopsida</taxon>
        <taxon>Zingiberales</taxon>
        <taxon>Musaceae</taxon>
        <taxon>Ensete</taxon>
    </lineage>
</organism>
<dbReference type="GO" id="GO:0006104">
    <property type="term" value="P:succinyl-CoA metabolic process"/>
    <property type="evidence" value="ECO:0007669"/>
    <property type="project" value="TreeGrafter"/>
</dbReference>
<keyword evidence="4" id="KW-1185">Reference proteome</keyword>
<protein>
    <recommendedName>
        <fullName evidence="5">ATP-grasp fold succinyl-CoA synthetase-type domain-containing protein</fullName>
    </recommendedName>
</protein>
<evidence type="ECO:0000313" key="4">
    <source>
        <dbReference type="Proteomes" id="UP001222027"/>
    </source>
</evidence>
<evidence type="ECO:0000256" key="1">
    <source>
        <dbReference type="ARBA" id="ARBA00011412"/>
    </source>
</evidence>
<reference evidence="3 4" key="1">
    <citation type="submission" date="2022-12" db="EMBL/GenBank/DDBJ databases">
        <title>Chromosome-scale assembly of the Ensete ventricosum genome.</title>
        <authorList>
            <person name="Dussert Y."/>
            <person name="Stocks J."/>
            <person name="Wendawek A."/>
            <person name="Woldeyes F."/>
            <person name="Nichols R.A."/>
            <person name="Borrell J.S."/>
        </authorList>
    </citation>
    <scope>NUCLEOTIDE SEQUENCE [LARGE SCALE GENOMIC DNA]</scope>
    <source>
        <strain evidence="4">cv. Maze</strain>
        <tissue evidence="3">Seeds</tissue>
    </source>
</reference>
<evidence type="ECO:0008006" key="5">
    <source>
        <dbReference type="Google" id="ProtNLM"/>
    </source>
</evidence>
<dbReference type="GO" id="GO:0005524">
    <property type="term" value="F:ATP binding"/>
    <property type="evidence" value="ECO:0007669"/>
    <property type="project" value="InterPro"/>
</dbReference>
<dbReference type="AlphaFoldDB" id="A0AAV8RWH8"/>
<dbReference type="InterPro" id="IPR016102">
    <property type="entry name" value="Succinyl-CoA_synth-like"/>
</dbReference>
<dbReference type="EMBL" id="JAQQAF010000001">
    <property type="protein sequence ID" value="KAJ8511312.1"/>
    <property type="molecule type" value="Genomic_DNA"/>
</dbReference>
<keyword evidence="2" id="KW-0547">Nucleotide-binding</keyword>
<gene>
    <name evidence="3" type="ORF">OPV22_001746</name>
</gene>
<dbReference type="GO" id="GO:0004775">
    <property type="term" value="F:succinate-CoA ligase (ADP-forming) activity"/>
    <property type="evidence" value="ECO:0007669"/>
    <property type="project" value="TreeGrafter"/>
</dbReference>
<evidence type="ECO:0000313" key="3">
    <source>
        <dbReference type="EMBL" id="KAJ8511312.1"/>
    </source>
</evidence>
<proteinExistence type="predicted"/>